<accession>B6U396</accession>
<proteinExistence type="evidence at transcript level"/>
<reference evidence="2" key="1">
    <citation type="journal article" date="2009" name="Plant Mol. Biol.">
        <title>Insights into corn genes derived from large-scale cDNA sequencing.</title>
        <authorList>
            <person name="Alexandrov N.N."/>
            <person name="Brover V.V."/>
            <person name="Freidin S."/>
            <person name="Troukhan M.E."/>
            <person name="Tatarinova T.V."/>
            <person name="Zhang H."/>
            <person name="Swaller T.J."/>
            <person name="Lu Y.P."/>
            <person name="Bouck J."/>
            <person name="Flavell R.B."/>
            <person name="Feldmann K.A."/>
        </authorList>
    </citation>
    <scope>NUCLEOTIDE SEQUENCE</scope>
</reference>
<feature type="compositionally biased region" description="Polar residues" evidence="1">
    <location>
        <begin position="62"/>
        <end position="71"/>
    </location>
</feature>
<protein>
    <submittedName>
        <fullName evidence="2">Uncharacterized protein</fullName>
    </submittedName>
</protein>
<evidence type="ECO:0000256" key="1">
    <source>
        <dbReference type="SAM" id="MobiDB-lite"/>
    </source>
</evidence>
<name>B6U396_MAIZE</name>
<dbReference type="AlphaFoldDB" id="B6U396"/>
<sequence>MVHVVSRARKLAGETNCLPVIGRILTGNPRAALQRRPAASSSSRVREDTCHPKSKLVPGISSPRSRAGTTG</sequence>
<evidence type="ECO:0000313" key="2">
    <source>
        <dbReference type="EMBL" id="ACG43829.1"/>
    </source>
</evidence>
<organism evidence="2">
    <name type="scientific">Zea mays</name>
    <name type="common">Maize</name>
    <dbReference type="NCBI Taxonomy" id="4577"/>
    <lineage>
        <taxon>Eukaryota</taxon>
        <taxon>Viridiplantae</taxon>
        <taxon>Streptophyta</taxon>
        <taxon>Embryophyta</taxon>
        <taxon>Tracheophyta</taxon>
        <taxon>Spermatophyta</taxon>
        <taxon>Magnoliopsida</taxon>
        <taxon>Liliopsida</taxon>
        <taxon>Poales</taxon>
        <taxon>Poaceae</taxon>
        <taxon>PACMAD clade</taxon>
        <taxon>Panicoideae</taxon>
        <taxon>Andropogonodae</taxon>
        <taxon>Andropogoneae</taxon>
        <taxon>Tripsacinae</taxon>
        <taxon>Zea</taxon>
    </lineage>
</organism>
<feature type="region of interest" description="Disordered" evidence="1">
    <location>
        <begin position="31"/>
        <end position="71"/>
    </location>
</feature>
<dbReference type="EMBL" id="EU971711">
    <property type="protein sequence ID" value="ACG43829.1"/>
    <property type="molecule type" value="mRNA"/>
</dbReference>
<feature type="compositionally biased region" description="Low complexity" evidence="1">
    <location>
        <begin position="31"/>
        <end position="43"/>
    </location>
</feature>